<name>A0A7W3PGE1_9MICO</name>
<dbReference type="AlphaFoldDB" id="A0A7W3PGE1"/>
<gene>
    <name evidence="2" type="ORF">FHX71_004890</name>
</gene>
<dbReference type="Gene3D" id="1.10.10.800">
    <property type="match status" value="1"/>
</dbReference>
<accession>A0A7W3PGE1</accession>
<dbReference type="Gene3D" id="3.40.50.1820">
    <property type="entry name" value="alpha/beta hydrolase"/>
    <property type="match status" value="1"/>
</dbReference>
<feature type="domain" description="Xaa-Pro dipeptidyl-peptidase-like" evidence="1">
    <location>
        <begin position="12"/>
        <end position="151"/>
    </location>
</feature>
<dbReference type="InterPro" id="IPR051411">
    <property type="entry name" value="Polyketide_trans_af380"/>
</dbReference>
<dbReference type="InterPro" id="IPR029058">
    <property type="entry name" value="AB_hydrolase_fold"/>
</dbReference>
<reference evidence="2 3" key="1">
    <citation type="submission" date="2020-07" db="EMBL/GenBank/DDBJ databases">
        <title>Sequencing the genomes of 1000 actinobacteria strains.</title>
        <authorList>
            <person name="Klenk H.-P."/>
        </authorList>
    </citation>
    <scope>NUCLEOTIDE SEQUENCE [LARGE SCALE GENOMIC DNA]</scope>
    <source>
        <strain evidence="2 3">DSM 44121</strain>
    </source>
</reference>
<dbReference type="PANTHER" id="PTHR47751:SF1">
    <property type="entry name" value="SUPERFAMILY HYDROLASE, PUTATIVE (AFU_ORTHOLOGUE AFUA_2G16580)-RELATED"/>
    <property type="match status" value="1"/>
</dbReference>
<evidence type="ECO:0000259" key="1">
    <source>
        <dbReference type="Pfam" id="PF02129"/>
    </source>
</evidence>
<protein>
    <recommendedName>
        <fullName evidence="1">Xaa-Pro dipeptidyl-peptidase-like domain-containing protein</fullName>
    </recommendedName>
</protein>
<comment type="caution">
    <text evidence="2">The sequence shown here is derived from an EMBL/GenBank/DDBJ whole genome shotgun (WGS) entry which is preliminary data.</text>
</comment>
<dbReference type="GO" id="GO:0016787">
    <property type="term" value="F:hydrolase activity"/>
    <property type="evidence" value="ECO:0007669"/>
    <property type="project" value="InterPro"/>
</dbReference>
<dbReference type="RefSeq" id="WP_182620097.1">
    <property type="nucleotide sequence ID" value="NZ_BAAATF010000009.1"/>
</dbReference>
<dbReference type="Pfam" id="PF02129">
    <property type="entry name" value="Peptidase_S15"/>
    <property type="match status" value="1"/>
</dbReference>
<dbReference type="SUPFAM" id="SSF53474">
    <property type="entry name" value="alpha/beta-Hydrolases"/>
    <property type="match status" value="1"/>
</dbReference>
<evidence type="ECO:0000313" key="3">
    <source>
        <dbReference type="Proteomes" id="UP000540568"/>
    </source>
</evidence>
<dbReference type="PANTHER" id="PTHR47751">
    <property type="entry name" value="SUPERFAMILY HYDROLASE, PUTATIVE (AFU_ORTHOLOGUE AFUA_2G16580)-RELATED"/>
    <property type="match status" value="1"/>
</dbReference>
<dbReference type="EMBL" id="JACGWV010000003">
    <property type="protein sequence ID" value="MBA8810883.1"/>
    <property type="molecule type" value="Genomic_DNA"/>
</dbReference>
<evidence type="ECO:0000313" key="2">
    <source>
        <dbReference type="EMBL" id="MBA8810883.1"/>
    </source>
</evidence>
<proteinExistence type="predicted"/>
<dbReference type="Proteomes" id="UP000540568">
    <property type="component" value="Unassembled WGS sequence"/>
</dbReference>
<keyword evidence="3" id="KW-1185">Reference proteome</keyword>
<sequence>MNRTDVTFDSAGILLAGHLYLPSPAVPDAASGPLPAIVVGHPGTGVKEQTAGTYAARLAEQGFATLAFDAAYQGESGGTPRGLEDPAHRVEDLKAAVSFLTTRPEVDADRIGMLGICASGGYGIAATAGDHRVRALATVSGVDVGRQFREGADGAQPPAVVQGMLDAAAAARTAEARGEGTGMFPVFPETAEEARAAGGRHGFEGFEYYRTERGAHPRSAKEFTWSSVDRIATSDQLRFVGMIAPRPLLLVQGTEAVTKHMGTLAFADAREPKELHWVEGASHVDLYDKPEFVGPVVEKLTAFFAEGLAGV</sequence>
<organism evidence="2 3">
    <name type="scientific">Promicromonospora sukumoe</name>
    <dbReference type="NCBI Taxonomy" id="88382"/>
    <lineage>
        <taxon>Bacteria</taxon>
        <taxon>Bacillati</taxon>
        <taxon>Actinomycetota</taxon>
        <taxon>Actinomycetes</taxon>
        <taxon>Micrococcales</taxon>
        <taxon>Promicromonosporaceae</taxon>
        <taxon>Promicromonospora</taxon>
    </lineage>
</organism>
<dbReference type="InterPro" id="IPR000383">
    <property type="entry name" value="Xaa-Pro-like_dom"/>
</dbReference>